<dbReference type="PROSITE" id="PS00584">
    <property type="entry name" value="PFKB_KINASES_2"/>
    <property type="match status" value="1"/>
</dbReference>
<dbReference type="InterPro" id="IPR002173">
    <property type="entry name" value="Carboh/pur_kinase_PfkB_CS"/>
</dbReference>
<dbReference type="Pfam" id="PF00294">
    <property type="entry name" value="PfkB"/>
    <property type="match status" value="1"/>
</dbReference>
<evidence type="ECO:0000313" key="11">
    <source>
        <dbReference type="Proteomes" id="UP000013782"/>
    </source>
</evidence>
<dbReference type="GO" id="GO:0009024">
    <property type="term" value="F:tagatose-6-phosphate kinase activity"/>
    <property type="evidence" value="ECO:0007669"/>
    <property type="project" value="UniProtKB-UniRule"/>
</dbReference>
<dbReference type="GO" id="GO:0008443">
    <property type="term" value="F:phosphofructokinase activity"/>
    <property type="evidence" value="ECO:0007669"/>
    <property type="project" value="UniProtKB-ARBA"/>
</dbReference>
<keyword evidence="3 8" id="KW-0423">Lactose metabolism</keyword>
<keyword evidence="6 8" id="KW-0067">ATP-binding</keyword>
<comment type="similarity">
    <text evidence="1">Belongs to the carbohydrate kinase pfkB family.</text>
</comment>
<evidence type="ECO:0000259" key="9">
    <source>
        <dbReference type="Pfam" id="PF00294"/>
    </source>
</evidence>
<gene>
    <name evidence="10" type="ORF">UAU_00298</name>
</gene>
<evidence type="ECO:0000256" key="6">
    <source>
        <dbReference type="ARBA" id="ARBA00022840"/>
    </source>
</evidence>
<comment type="caution">
    <text evidence="10">The sequence shown here is derived from an EMBL/GenBank/DDBJ whole genome shotgun (WGS) entry which is preliminary data.</text>
</comment>
<keyword evidence="4 8" id="KW-0547">Nucleotide-binding</keyword>
<evidence type="ECO:0000256" key="7">
    <source>
        <dbReference type="NCBIfam" id="TIGR01231"/>
    </source>
</evidence>
<evidence type="ECO:0000256" key="2">
    <source>
        <dbReference type="ARBA" id="ARBA00022679"/>
    </source>
</evidence>
<protein>
    <recommendedName>
        <fullName evidence="7 8">Tagatose-6-phosphate kinase</fullName>
        <ecNumber evidence="7 8">2.7.1.144</ecNumber>
    </recommendedName>
</protein>
<dbReference type="Gene3D" id="3.40.1190.20">
    <property type="match status" value="1"/>
</dbReference>
<comment type="similarity">
    <text evidence="8">Belongs to the carbohydrate kinase PfkB family. LacC subfamily.</text>
</comment>
<dbReference type="PANTHER" id="PTHR46566:SF5">
    <property type="entry name" value="1-PHOSPHOFRUCTOKINASE"/>
    <property type="match status" value="1"/>
</dbReference>
<organism evidence="10 11">
    <name type="scientific">Enterococcus pallens ATCC BAA-351</name>
    <dbReference type="NCBI Taxonomy" id="1158607"/>
    <lineage>
        <taxon>Bacteria</taxon>
        <taxon>Bacillati</taxon>
        <taxon>Bacillota</taxon>
        <taxon>Bacilli</taxon>
        <taxon>Lactobacillales</taxon>
        <taxon>Enterococcaceae</taxon>
        <taxon>Enterococcus</taxon>
    </lineage>
</organism>
<dbReference type="GO" id="GO:0005829">
    <property type="term" value="C:cytosol"/>
    <property type="evidence" value="ECO:0007669"/>
    <property type="project" value="TreeGrafter"/>
</dbReference>
<accession>R2SQT5</accession>
<dbReference type="Proteomes" id="UP000013782">
    <property type="component" value="Unassembled WGS sequence"/>
</dbReference>
<dbReference type="InterPro" id="IPR029056">
    <property type="entry name" value="Ribokinase-like"/>
</dbReference>
<dbReference type="InterPro" id="IPR017583">
    <property type="entry name" value="Tagatose/fructose_Pkinase"/>
</dbReference>
<dbReference type="GO" id="GO:0019512">
    <property type="term" value="P:lactose catabolic process via tagatose-6-phosphate"/>
    <property type="evidence" value="ECO:0007669"/>
    <property type="project" value="InterPro"/>
</dbReference>
<sequence length="309" mass="33312">MIVTITMNPSIDISYPLERFQLDTVNRVNDVRKTAGGKGLNVTRVLKQLKHDVIASGLLGGYIGEGMKADLDKADIAHQFTAISGNTRNCIAILHEGKQTEILENGPTIQPAELQRFLAQLDALIQVTDVVTISGSLPQGVPADFYVEVIKRCNSVDKPVVLDCSGEALRQVLTSSHKPYLIKPNREELSDLLGTSLEDLASIKEALANDLFAGIEWVVVSLGAQGAIAKHENNFYRVTIPKIEIVNPVGSGDATVAGFAAAIVEGKEATALLKMGNTLGMLNAQEAITGSVNLTNYQQLFDRIEVTTF</sequence>
<dbReference type="STRING" id="160454.RV10_GL004821"/>
<dbReference type="GO" id="GO:0044281">
    <property type="term" value="P:small molecule metabolic process"/>
    <property type="evidence" value="ECO:0007669"/>
    <property type="project" value="UniProtKB-ARBA"/>
</dbReference>
<dbReference type="NCBIfam" id="TIGR03168">
    <property type="entry name" value="1-PFK"/>
    <property type="match status" value="1"/>
</dbReference>
<evidence type="ECO:0000256" key="1">
    <source>
        <dbReference type="ARBA" id="ARBA00005380"/>
    </source>
</evidence>
<evidence type="ECO:0000256" key="4">
    <source>
        <dbReference type="ARBA" id="ARBA00022741"/>
    </source>
</evidence>
<keyword evidence="11" id="KW-1185">Reference proteome</keyword>
<keyword evidence="5 10" id="KW-0418">Kinase</keyword>
<dbReference type="EC" id="2.7.1.144" evidence="7 8"/>
<dbReference type="OrthoDB" id="9801219at2"/>
<dbReference type="SUPFAM" id="SSF53613">
    <property type="entry name" value="Ribokinase-like"/>
    <property type="match status" value="1"/>
</dbReference>
<dbReference type="PIRSF" id="PIRSF000535">
    <property type="entry name" value="1PFK/6PFK/LacC"/>
    <property type="match status" value="1"/>
</dbReference>
<reference evidence="10 11" key="1">
    <citation type="submission" date="2013-02" db="EMBL/GenBank/DDBJ databases">
        <title>The Genome Sequence of Enterococcus pallens BAA-351.</title>
        <authorList>
            <consortium name="The Broad Institute Genome Sequencing Platform"/>
            <consortium name="The Broad Institute Genome Sequencing Center for Infectious Disease"/>
            <person name="Earl A.M."/>
            <person name="Gilmore M.S."/>
            <person name="Lebreton F."/>
            <person name="Walker B."/>
            <person name="Young S.K."/>
            <person name="Zeng Q."/>
            <person name="Gargeya S."/>
            <person name="Fitzgerald M."/>
            <person name="Haas B."/>
            <person name="Abouelleil A."/>
            <person name="Alvarado L."/>
            <person name="Arachchi H.M."/>
            <person name="Berlin A.M."/>
            <person name="Chapman S.B."/>
            <person name="Dewar J."/>
            <person name="Goldberg J."/>
            <person name="Griggs A."/>
            <person name="Gujja S."/>
            <person name="Hansen M."/>
            <person name="Howarth C."/>
            <person name="Imamovic A."/>
            <person name="Larimer J."/>
            <person name="McCowan C."/>
            <person name="Murphy C."/>
            <person name="Neiman D."/>
            <person name="Pearson M."/>
            <person name="Priest M."/>
            <person name="Roberts A."/>
            <person name="Saif S."/>
            <person name="Shea T."/>
            <person name="Sisk P."/>
            <person name="Sykes S."/>
            <person name="Wortman J."/>
            <person name="Nusbaum C."/>
            <person name="Birren B."/>
        </authorList>
    </citation>
    <scope>NUCLEOTIDE SEQUENCE [LARGE SCALE GENOMIC DNA]</scope>
    <source>
        <strain evidence="10 11">ATCC BAA-351</strain>
    </source>
</reference>
<feature type="domain" description="Carbohydrate kinase PfkB" evidence="9">
    <location>
        <begin position="7"/>
        <end position="291"/>
    </location>
</feature>
<dbReference type="PANTHER" id="PTHR46566">
    <property type="entry name" value="1-PHOSPHOFRUCTOKINASE-RELATED"/>
    <property type="match status" value="1"/>
</dbReference>
<dbReference type="GO" id="GO:0005524">
    <property type="term" value="F:ATP binding"/>
    <property type="evidence" value="ECO:0007669"/>
    <property type="project" value="UniProtKB-KW"/>
</dbReference>
<dbReference type="PATRIC" id="fig|1158607.3.peg.299"/>
<dbReference type="RefSeq" id="WP_010755363.1">
    <property type="nucleotide sequence ID" value="NZ_ASWD01000002.1"/>
</dbReference>
<keyword evidence="2 8" id="KW-0808">Transferase</keyword>
<dbReference type="InterPro" id="IPR011611">
    <property type="entry name" value="PfkB_dom"/>
</dbReference>
<name>R2SQT5_9ENTE</name>
<proteinExistence type="inferred from homology"/>
<dbReference type="AlphaFoldDB" id="R2SQT5"/>
<dbReference type="CDD" id="cd01164">
    <property type="entry name" value="FruK_PfkB_like"/>
    <property type="match status" value="1"/>
</dbReference>
<dbReference type="GO" id="GO:2001059">
    <property type="term" value="P:D-tagatose 6-phosphate catabolic process"/>
    <property type="evidence" value="ECO:0007669"/>
    <property type="project" value="UniProtKB-UniPathway"/>
</dbReference>
<evidence type="ECO:0000256" key="8">
    <source>
        <dbReference type="PIRNR" id="PIRNR000535"/>
    </source>
</evidence>
<evidence type="ECO:0000256" key="5">
    <source>
        <dbReference type="ARBA" id="ARBA00022777"/>
    </source>
</evidence>
<dbReference type="FunFam" id="3.40.1190.20:FF:000001">
    <property type="entry name" value="Phosphofructokinase"/>
    <property type="match status" value="1"/>
</dbReference>
<dbReference type="InterPro" id="IPR005926">
    <property type="entry name" value="LacC"/>
</dbReference>
<dbReference type="NCBIfam" id="TIGR01231">
    <property type="entry name" value="lacC"/>
    <property type="match status" value="1"/>
</dbReference>
<comment type="catalytic activity">
    <reaction evidence="8">
        <text>D-tagatofuranose 6-phosphate + ATP = D-tagatofuranose 1,6-bisphosphate + ADP + H(+)</text>
        <dbReference type="Rhea" id="RHEA:12420"/>
        <dbReference type="ChEBI" id="CHEBI:15378"/>
        <dbReference type="ChEBI" id="CHEBI:30616"/>
        <dbReference type="ChEBI" id="CHEBI:58694"/>
        <dbReference type="ChEBI" id="CHEBI:58695"/>
        <dbReference type="ChEBI" id="CHEBI:456216"/>
        <dbReference type="EC" id="2.7.1.144"/>
    </reaction>
</comment>
<dbReference type="HOGENOM" id="CLU_050013_5_0_9"/>
<comment type="pathway">
    <text evidence="8">Carbohydrate metabolism; D-tagatose 6-phosphate degradation; D-glyceraldehyde 3-phosphate and glycerone phosphate from D-tagatose 6-phosphate: step 1/2.</text>
</comment>
<dbReference type="eggNOG" id="COG1105">
    <property type="taxonomic scope" value="Bacteria"/>
</dbReference>
<evidence type="ECO:0000313" key="10">
    <source>
        <dbReference type="EMBL" id="EOH97630.1"/>
    </source>
</evidence>
<dbReference type="UniPathway" id="UPA00704">
    <property type="reaction ID" value="UER00715"/>
</dbReference>
<evidence type="ECO:0000256" key="3">
    <source>
        <dbReference type="ARBA" id="ARBA00022736"/>
    </source>
</evidence>
<dbReference type="EMBL" id="AJAQ01000001">
    <property type="protein sequence ID" value="EOH97630.1"/>
    <property type="molecule type" value="Genomic_DNA"/>
</dbReference>